<dbReference type="InterPro" id="IPR016035">
    <property type="entry name" value="Acyl_Trfase/lysoPLipase"/>
</dbReference>
<keyword evidence="13" id="KW-1185">Reference proteome</keyword>
<feature type="domain" description="PKS/mFAS DH" evidence="11">
    <location>
        <begin position="905"/>
        <end position="1188"/>
    </location>
</feature>
<dbReference type="InterPro" id="IPR013154">
    <property type="entry name" value="ADH-like_N"/>
</dbReference>
<dbReference type="Pfam" id="PF14765">
    <property type="entry name" value="PS-DH"/>
    <property type="match status" value="1"/>
</dbReference>
<dbReference type="SUPFAM" id="SSF47336">
    <property type="entry name" value="ACP-like"/>
    <property type="match status" value="1"/>
</dbReference>
<dbReference type="EMBL" id="BLKI01000027">
    <property type="protein sequence ID" value="GFF78592.1"/>
    <property type="molecule type" value="Genomic_DNA"/>
</dbReference>
<dbReference type="SMART" id="SM00822">
    <property type="entry name" value="PKS_KR"/>
    <property type="match status" value="1"/>
</dbReference>
<dbReference type="Pfam" id="PF08240">
    <property type="entry name" value="ADH_N"/>
    <property type="match status" value="1"/>
</dbReference>
<dbReference type="InterPro" id="IPR036291">
    <property type="entry name" value="NAD(P)-bd_dom_sf"/>
</dbReference>
<dbReference type="Gene3D" id="3.40.50.150">
    <property type="entry name" value="Vaccinia Virus protein VP39"/>
    <property type="match status" value="1"/>
</dbReference>
<feature type="active site" description="Proton acceptor; for dehydratase activity" evidence="8">
    <location>
        <position position="937"/>
    </location>
</feature>
<keyword evidence="4" id="KW-0521">NADP</keyword>
<dbReference type="Gene3D" id="3.40.366.10">
    <property type="entry name" value="Malonyl-Coenzyme A Acyl Carrier Protein, domain 2"/>
    <property type="match status" value="1"/>
</dbReference>
<evidence type="ECO:0000256" key="5">
    <source>
        <dbReference type="ARBA" id="ARBA00023268"/>
    </source>
</evidence>
<feature type="active site" description="Proton donor; for dehydratase activity" evidence="8">
    <location>
        <position position="1104"/>
    </location>
</feature>
<accession>A0ABQ1AC41</accession>
<dbReference type="Pfam" id="PF23297">
    <property type="entry name" value="ACP_SdgA_C"/>
    <property type="match status" value="1"/>
</dbReference>
<evidence type="ECO:0000256" key="4">
    <source>
        <dbReference type="ARBA" id="ARBA00022857"/>
    </source>
</evidence>
<dbReference type="InterPro" id="IPR049900">
    <property type="entry name" value="PKS_mFAS_DH"/>
</dbReference>
<dbReference type="InterPro" id="IPR014031">
    <property type="entry name" value="Ketoacyl_synth_C"/>
</dbReference>
<dbReference type="InterPro" id="IPR020807">
    <property type="entry name" value="PKS_DH"/>
</dbReference>
<comment type="caution">
    <text evidence="12">The sequence shown here is derived from an EMBL/GenBank/DDBJ whole genome shotgun (WGS) entry which is preliminary data.</text>
</comment>
<evidence type="ECO:0000313" key="13">
    <source>
        <dbReference type="Proteomes" id="UP000465220"/>
    </source>
</evidence>
<evidence type="ECO:0000259" key="10">
    <source>
        <dbReference type="PROSITE" id="PS52004"/>
    </source>
</evidence>
<dbReference type="Proteomes" id="UP000465220">
    <property type="component" value="Unassembled WGS sequence"/>
</dbReference>
<keyword evidence="5" id="KW-0511">Multifunctional enzyme</keyword>
<reference evidence="12 13" key="1">
    <citation type="submission" date="2020-01" db="EMBL/GenBank/DDBJ databases">
        <title>Draft genome sequence of Aspergillus lentulus IFM 60648.</title>
        <authorList>
            <person name="Takahashi H."/>
            <person name="Yaguchi T."/>
        </authorList>
    </citation>
    <scope>NUCLEOTIDE SEQUENCE [LARGE SCALE GENOMIC DNA]</scope>
    <source>
        <strain evidence="12 13">IFM 60648</strain>
    </source>
</reference>
<evidence type="ECO:0000256" key="7">
    <source>
        <dbReference type="ARBA" id="ARBA00029443"/>
    </source>
</evidence>
<dbReference type="InterPro" id="IPR020843">
    <property type="entry name" value="ER"/>
</dbReference>
<dbReference type="InterPro" id="IPR020806">
    <property type="entry name" value="PKS_PP-bd"/>
</dbReference>
<sequence>MTTDTSRCRECPTTTVPVAICGMGMRLPGGVRDGTTLYEFLLNGRDARSYTGDSRYDAEKFYDPSSRPRTIPTKHGYWLHDIDLADFDTSMFKMSALEVERLDPQQRLLLEVVWEAMQNAGETEWQGKEIGCYVGSFREDWLQLHHSDPQDVNPHEINGSMDLALANRISYEFDLKGPSMTVKVGCSGSGICLHLACQAIAQGDCTSAVVAGSNIILNPKMQQSLNGLNIFSAEGSCKTFDASADGYARAEAVNAIFVKRLDAAIRDRNPIRAVIRATASNSDGRTPTMVRPSAEAHERLIRKAYHNAGIVDFSETAMVECHGTGTTVGDSIEATAIGRVFGEKGVYIGSVKPNLGHAEGASAINSIIKSVLSLENGVILPNIKFDKPNPDIPFEEKKLTVPMQAIPWPDSARRRISINSFGIGGSNFHIILDSAESFGLELAGSRVIPATIDGGNGNTYRLLTFSAAHPESLDRIVDSHKDYIKRYPSRLPSLELTLLNHREHLPYRAYCVTTGLEPFQVSSPSTCRPSSQVCFVFNGQGGQWAQMGKELMEQYPSFRNDIKRMDEYLSRLEDGPRWTLEAELLKPKETSNIDLAPYAQPLSTAVQVALVNLLATWNVTPANVVGHSSGEIAAAYTAGVLNIEEATIVSYYRGRIFQDRPRRGAMVAVALGRDEISSYLKPGVAVACENSASSVTLSGDEEALETITSALQMERPDVTLRRLNVDTAYHSHHMAEVAKTYYEAIAPYIRPKPPIVGFWSTVTGSALPVVESVGPKYWQTNLENPVLFSSAVTSLLADDSKNHLFLEIGPHPTLSAPLKQILRSSSLEGKCIYVPTLKRWQNSTECFLEAVGQLFAKGIDVRCPTTSTDAMVLTDLPTYPWHYERKFWHESRVMRSARLPKSRFHEILGQRTLEDNELFPTWRIMLQLGDVPWLRDHCVHHDVIFPAAAYISMAGEAVRQLTGESDYTLKDIVFHTALLLPDTGYTEIMTVFESQRLTNTSDSRWYRFTISSYDGSNCKKHCTGLACGGCTSTYPDPTPYDLPRRVHEDRFYKSLTKAGFHYGPSFKKIGRIFTGVVESMARATVIDKQQAGESQYPIHPTTLDSIFQSLILAGCKGDLRLLHQMSLPTSIEEIFVGNAAGKSIQVSSSTQEYPLEMAKGNSHAYVHGHLVLFMKGLGTRPLEASELKSIDYNVAYLQWAPDLNFQEPKSLIKVKVPNERDQVLGETLFLLCALNARQDLERASPAHPHLCKYRDWVIRQLEKASKSSNALVENSAALFALGPEDIEHMIKTIVDEGKSTDSRIVSELMLKIYNSFPRLFDGSLEPLSILLENNAWENMYNLCSKTWDYRPIFSAMGHLKPQMKILEVGGGTASLSENILQYLQSDFGEPLYQVYTFTDVSNGFLSRAKQRLEQYPNVTYQLLDITKDPEQQGLERETYDLIIASNVLHVTPSLDEALTYIRSLLRPDGRLFLQELCSSSKVINSIMGILPGWWEGENDGRVEEPYVTPEEWNSRLCKAGLSQIEALVSDAEPPYRVNATIIARPVRQKAISGWVSLLSKASIHQAARDAESILLEMGFQVQHVLWGNQIPPHHDIISFIELEEPLFDDIDETNMRTFLSLLNSSKNAKLLWLMKPAQVCPSDPRFALSLGMARTIRAELGITFATLELDDFTSNSSLRAVAKVFESIQGKNEQMEGFNPDMEYAYTQGSVHVGRYHWVPLLKELESRAAPDSAKELVVGKPGLLQTLEWRPRTLYELPPQGVQIKVHTAGLNFKDVLLASGIINISAETAVLGAEASGIVTAIGSEVSHVSVGDRVIALASYTSTMASEFQTMSTHCIRIPDSLGLTEAATMPCVYLTVLRALVDKAHLQKGQSVLIHSATGGVGIAAVTVARWIGAEVYASAGTDEKRAFLSRRFGIQSSHVFNSRDGKFVSQLMAVTSGRGVDVVLNSLSGELLHASWKCVASGGCMIELGKRDILGNGDLAMSPFNDNRSFIGVDLAHLAITDPLTIQRLLKELIRLYENGDIEPIAPTRKFGSMQARDAFQHLRRGQHIGKVALAIAEGDEPELAPIVPSVSFRKDASYLLIGGLGGIGRSIATWMASHGAGNLVFLSRSGGKSEDDRLFFTEIEALGCSVQIFNGDVSKKEDVEHVVCNTRRPIAGMIHTAMVLSDTAVLEMTPDKWKTAVDPKVQGVWNLHNALPDDLDLFVLLGSLSGGIGFYGQSNYAAANTFLNAFVQFRHSLNLPASVVDLGAVQDVGFVSRHPEILRRAENIFGHLISEHELLNTLQLAMTRSRAEFSAVDVTRSTSRYCNMSQIAVGLVPAATTSFVARDPRLAVYFNLRKDQTVRKQRGSIVGRFLVDAKADPTILYGQNSASIVAKEIQQQVQSLMMIEGQSDFELATLSQLGVDSLVGVELKNWWRASFGVEVTLLQLLNADSFQKLGELAVDQLKELHQREMVSTDWKSNDKQSKLPECFADSLEVAACPQVQDANNASSLPELLNTHLELFQESRGNMSFDKQTQDDRYVVILTGSTGSLGCYILFELLQIHSILKIYCLCRSDDAAGRQIRSFRLRGLDIPDGLEDRVEFIHADLPAPNLGIPDTKYEELRLSVNSIIHCAWDVNFLKPLAAFEPIHIQGFSRLLELSRCCRYRAHVHFMSSLATVLASKTPSLSPIAETPNEMPSLVWPSGYAESKYIAERMCALASSNWGIPTTIYRIGQIAGSRSGGIWNKAEWFPSLVLTSKTLGKVPRSLGPREIDWLPVDQLAKAISEIFESRSPAGASSAAVFHLVNPHKTRWESLLPVIEEKYPVEAVEFGCWLDELVKFDHATTDAKERLPLLNLLPLVRQMADLINQGWLAPLIDTKQSETASETLREMDRISPEMMKRWLQKWDF</sequence>
<dbReference type="Pfam" id="PF00109">
    <property type="entry name" value="ketoacyl-synt"/>
    <property type="match status" value="1"/>
</dbReference>
<dbReference type="PANTHER" id="PTHR43775">
    <property type="entry name" value="FATTY ACID SYNTHASE"/>
    <property type="match status" value="1"/>
</dbReference>
<feature type="domain" description="Carrier" evidence="9">
    <location>
        <begin position="2374"/>
        <end position="2451"/>
    </location>
</feature>
<dbReference type="InterPro" id="IPR016036">
    <property type="entry name" value="Malonyl_transacylase_ACP-bd"/>
</dbReference>
<dbReference type="SUPFAM" id="SSF53901">
    <property type="entry name" value="Thiolase-like"/>
    <property type="match status" value="1"/>
</dbReference>
<dbReference type="SUPFAM" id="SSF50129">
    <property type="entry name" value="GroES-like"/>
    <property type="match status" value="1"/>
</dbReference>
<dbReference type="InterPro" id="IPR029063">
    <property type="entry name" value="SAM-dependent_MTases_sf"/>
</dbReference>
<comment type="similarity">
    <text evidence="7">In the C-terminal section; belongs to the NRP synthetase family.</text>
</comment>
<dbReference type="CDD" id="cd00833">
    <property type="entry name" value="PKS"/>
    <property type="match status" value="1"/>
</dbReference>
<protein>
    <submittedName>
        <fullName evidence="12">Lovastatin diketide synthase LovF</fullName>
    </submittedName>
</protein>
<name>A0ABQ1AC41_ASPLE</name>
<dbReference type="SMART" id="SM00823">
    <property type="entry name" value="PKS_PP"/>
    <property type="match status" value="1"/>
</dbReference>
<keyword evidence="1" id="KW-0596">Phosphopantetheine</keyword>
<dbReference type="PROSITE" id="PS52019">
    <property type="entry name" value="PKS_MFAS_DH"/>
    <property type="match status" value="1"/>
</dbReference>
<dbReference type="SMART" id="SM00826">
    <property type="entry name" value="PKS_DH"/>
    <property type="match status" value="1"/>
</dbReference>
<feature type="region of interest" description="N-terminal hotdog fold" evidence="8">
    <location>
        <begin position="905"/>
        <end position="1033"/>
    </location>
</feature>
<evidence type="ECO:0000256" key="2">
    <source>
        <dbReference type="ARBA" id="ARBA00022553"/>
    </source>
</evidence>
<dbReference type="Pfam" id="PF08242">
    <property type="entry name" value="Methyltransf_12"/>
    <property type="match status" value="1"/>
</dbReference>
<dbReference type="InterPro" id="IPR001227">
    <property type="entry name" value="Ac_transferase_dom_sf"/>
</dbReference>
<dbReference type="SMART" id="SM00827">
    <property type="entry name" value="PKS_AT"/>
    <property type="match status" value="1"/>
</dbReference>
<dbReference type="Gene3D" id="3.10.129.110">
    <property type="entry name" value="Polyketide synthase dehydratase"/>
    <property type="match status" value="1"/>
</dbReference>
<gene>
    <name evidence="12" type="ORF">IFM60648_05254</name>
</gene>
<dbReference type="InterPro" id="IPR020841">
    <property type="entry name" value="PKS_Beta-ketoAc_synthase_dom"/>
</dbReference>
<dbReference type="Pfam" id="PF21089">
    <property type="entry name" value="PKS_DH_N"/>
    <property type="match status" value="1"/>
</dbReference>
<keyword evidence="6" id="KW-0012">Acyltransferase</keyword>
<dbReference type="SMART" id="SM00825">
    <property type="entry name" value="PKS_KS"/>
    <property type="match status" value="1"/>
</dbReference>
<dbReference type="InterPro" id="IPR013217">
    <property type="entry name" value="Methyltransf_12"/>
</dbReference>
<evidence type="ECO:0000313" key="12">
    <source>
        <dbReference type="EMBL" id="GFF78592.1"/>
    </source>
</evidence>
<dbReference type="InterPro" id="IPR042104">
    <property type="entry name" value="PKS_dehydratase_sf"/>
</dbReference>
<dbReference type="Pfam" id="PF00698">
    <property type="entry name" value="Acyl_transf_1"/>
    <property type="match status" value="1"/>
</dbReference>
<keyword evidence="2" id="KW-0597">Phosphoprotein</keyword>
<dbReference type="CDD" id="cd05195">
    <property type="entry name" value="enoyl_red"/>
    <property type="match status" value="1"/>
</dbReference>
<dbReference type="Gene3D" id="3.30.70.3290">
    <property type="match status" value="1"/>
</dbReference>
<dbReference type="InterPro" id="IPR011032">
    <property type="entry name" value="GroES-like_sf"/>
</dbReference>
<dbReference type="Pfam" id="PF13602">
    <property type="entry name" value="ADH_zinc_N_2"/>
    <property type="match status" value="1"/>
</dbReference>
<dbReference type="Pfam" id="PF08659">
    <property type="entry name" value="KR"/>
    <property type="match status" value="1"/>
</dbReference>
<evidence type="ECO:0000259" key="9">
    <source>
        <dbReference type="PROSITE" id="PS50075"/>
    </source>
</evidence>
<dbReference type="Gene3D" id="3.40.50.720">
    <property type="entry name" value="NAD(P)-binding Rossmann-like Domain"/>
    <property type="match status" value="2"/>
</dbReference>
<dbReference type="InterPro" id="IPR049552">
    <property type="entry name" value="PKS_DH_N"/>
</dbReference>
<evidence type="ECO:0000256" key="3">
    <source>
        <dbReference type="ARBA" id="ARBA00022679"/>
    </source>
</evidence>
<evidence type="ECO:0000256" key="6">
    <source>
        <dbReference type="ARBA" id="ARBA00023315"/>
    </source>
</evidence>
<dbReference type="InterPro" id="IPR013968">
    <property type="entry name" value="PKS_KR"/>
</dbReference>
<dbReference type="Pfam" id="PF02801">
    <property type="entry name" value="Ketoacyl-synt_C"/>
    <property type="match status" value="1"/>
</dbReference>
<dbReference type="InterPro" id="IPR032821">
    <property type="entry name" value="PKS_assoc"/>
</dbReference>
<dbReference type="InterPro" id="IPR036736">
    <property type="entry name" value="ACP-like_sf"/>
</dbReference>
<dbReference type="SUPFAM" id="SSF51735">
    <property type="entry name" value="NAD(P)-binding Rossmann-fold domains"/>
    <property type="match status" value="3"/>
</dbReference>
<dbReference type="InterPro" id="IPR016039">
    <property type="entry name" value="Thiolase-like"/>
</dbReference>
<dbReference type="InterPro" id="IPR014043">
    <property type="entry name" value="Acyl_transferase_dom"/>
</dbReference>
<dbReference type="InterPro" id="IPR049551">
    <property type="entry name" value="PKS_DH_C"/>
</dbReference>
<evidence type="ECO:0000259" key="11">
    <source>
        <dbReference type="PROSITE" id="PS52019"/>
    </source>
</evidence>
<dbReference type="PROSITE" id="PS52004">
    <property type="entry name" value="KS3_2"/>
    <property type="match status" value="1"/>
</dbReference>
<dbReference type="InterPro" id="IPR009081">
    <property type="entry name" value="PP-bd_ACP"/>
</dbReference>
<dbReference type="InterPro" id="IPR050091">
    <property type="entry name" value="PKS_NRPS_Biosynth_Enz"/>
</dbReference>
<dbReference type="SUPFAM" id="SSF55048">
    <property type="entry name" value="Probable ACP-binding domain of malonyl-CoA ACP transacylase"/>
    <property type="match status" value="1"/>
</dbReference>
<dbReference type="Gene3D" id="3.40.47.10">
    <property type="match status" value="1"/>
</dbReference>
<dbReference type="Gene3D" id="1.10.1200.10">
    <property type="entry name" value="ACP-like"/>
    <property type="match status" value="1"/>
</dbReference>
<feature type="domain" description="Ketosynthase family 3 (KS3)" evidence="10">
    <location>
        <begin position="15"/>
        <end position="434"/>
    </location>
</feature>
<dbReference type="InterPro" id="IPR014030">
    <property type="entry name" value="Ketoacyl_synth_N"/>
</dbReference>
<dbReference type="Pfam" id="PF16197">
    <property type="entry name" value="KAsynt_C_assoc"/>
    <property type="match status" value="1"/>
</dbReference>
<dbReference type="CDD" id="cd02440">
    <property type="entry name" value="AdoMet_MTases"/>
    <property type="match status" value="1"/>
</dbReference>
<feature type="region of interest" description="C-terminal hotdog fold" evidence="8">
    <location>
        <begin position="1043"/>
        <end position="1188"/>
    </location>
</feature>
<dbReference type="SMART" id="SM00829">
    <property type="entry name" value="PKS_ER"/>
    <property type="match status" value="1"/>
</dbReference>
<keyword evidence="3" id="KW-0808">Transferase</keyword>
<evidence type="ECO:0000256" key="8">
    <source>
        <dbReference type="PROSITE-ProRule" id="PRU01363"/>
    </source>
</evidence>
<dbReference type="Pfam" id="PF07993">
    <property type="entry name" value="NAD_binding_4"/>
    <property type="match status" value="1"/>
</dbReference>
<dbReference type="InterPro" id="IPR013120">
    <property type="entry name" value="FAR_NAD-bd"/>
</dbReference>
<evidence type="ECO:0000256" key="1">
    <source>
        <dbReference type="ARBA" id="ARBA00022450"/>
    </source>
</evidence>
<dbReference type="InterPro" id="IPR057326">
    <property type="entry name" value="KR_dom"/>
</dbReference>
<proteinExistence type="inferred from homology"/>
<dbReference type="PROSITE" id="PS50075">
    <property type="entry name" value="CARRIER"/>
    <property type="match status" value="1"/>
</dbReference>
<dbReference type="SUPFAM" id="SSF53335">
    <property type="entry name" value="S-adenosyl-L-methionine-dependent methyltransferases"/>
    <property type="match status" value="1"/>
</dbReference>
<organism evidence="12 13">
    <name type="scientific">Aspergillus lentulus</name>
    <dbReference type="NCBI Taxonomy" id="293939"/>
    <lineage>
        <taxon>Eukaryota</taxon>
        <taxon>Fungi</taxon>
        <taxon>Dikarya</taxon>
        <taxon>Ascomycota</taxon>
        <taxon>Pezizomycotina</taxon>
        <taxon>Eurotiomycetes</taxon>
        <taxon>Eurotiomycetidae</taxon>
        <taxon>Eurotiales</taxon>
        <taxon>Aspergillaceae</taxon>
        <taxon>Aspergillus</taxon>
        <taxon>Aspergillus subgen. Fumigati</taxon>
    </lineage>
</organism>
<dbReference type="PANTHER" id="PTHR43775:SF37">
    <property type="entry name" value="SI:DKEY-61P9.11"/>
    <property type="match status" value="1"/>
</dbReference>
<dbReference type="SUPFAM" id="SSF52151">
    <property type="entry name" value="FabD/lysophospholipase-like"/>
    <property type="match status" value="1"/>
</dbReference>
<dbReference type="Gene3D" id="3.90.180.10">
    <property type="entry name" value="Medium-chain alcohol dehydrogenases, catalytic domain"/>
    <property type="match status" value="1"/>
</dbReference>